<name>A0A9P1GDA8_9DINO</name>
<evidence type="ECO:0000313" key="4">
    <source>
        <dbReference type="Proteomes" id="UP001152797"/>
    </source>
</evidence>
<reference evidence="3" key="2">
    <citation type="submission" date="2024-04" db="EMBL/GenBank/DDBJ databases">
        <authorList>
            <person name="Chen Y."/>
            <person name="Shah S."/>
            <person name="Dougan E. K."/>
            <person name="Thang M."/>
            <person name="Chan C."/>
        </authorList>
    </citation>
    <scope>NUCLEOTIDE SEQUENCE [LARGE SCALE GENOMIC DNA]</scope>
</reference>
<dbReference type="SUPFAM" id="SSF48452">
    <property type="entry name" value="TPR-like"/>
    <property type="match status" value="1"/>
</dbReference>
<dbReference type="Proteomes" id="UP001152797">
    <property type="component" value="Unassembled WGS sequence"/>
</dbReference>
<accession>A0A9P1GDA8</accession>
<organism evidence="2">
    <name type="scientific">Cladocopium goreaui</name>
    <dbReference type="NCBI Taxonomy" id="2562237"/>
    <lineage>
        <taxon>Eukaryota</taxon>
        <taxon>Sar</taxon>
        <taxon>Alveolata</taxon>
        <taxon>Dinophyceae</taxon>
        <taxon>Suessiales</taxon>
        <taxon>Symbiodiniaceae</taxon>
        <taxon>Cladocopium</taxon>
    </lineage>
</organism>
<keyword evidence="1" id="KW-0175">Coiled coil</keyword>
<proteinExistence type="predicted"/>
<evidence type="ECO:0000313" key="2">
    <source>
        <dbReference type="EMBL" id="CAI4006552.1"/>
    </source>
</evidence>
<reference evidence="2" key="1">
    <citation type="submission" date="2022-10" db="EMBL/GenBank/DDBJ databases">
        <authorList>
            <person name="Chen Y."/>
            <person name="Dougan E. K."/>
            <person name="Chan C."/>
            <person name="Rhodes N."/>
            <person name="Thang M."/>
        </authorList>
    </citation>
    <scope>NUCLEOTIDE SEQUENCE</scope>
</reference>
<dbReference type="PANTHER" id="PTHR46512">
    <property type="entry name" value="PEPTIDYLPROLYL ISOMERASE"/>
    <property type="match status" value="1"/>
</dbReference>
<dbReference type="InterPro" id="IPR050754">
    <property type="entry name" value="FKBP4/5/8-like"/>
</dbReference>
<gene>
    <name evidence="2" type="ORF">C1SCF055_LOCUS32184</name>
</gene>
<dbReference type="EMBL" id="CAMXCT030003852">
    <property type="protein sequence ID" value="CAL4793864.1"/>
    <property type="molecule type" value="Genomic_DNA"/>
</dbReference>
<evidence type="ECO:0000313" key="3">
    <source>
        <dbReference type="EMBL" id="CAL1159927.1"/>
    </source>
</evidence>
<dbReference type="AlphaFoldDB" id="A0A9P1GDA8"/>
<evidence type="ECO:0000256" key="1">
    <source>
        <dbReference type="SAM" id="Coils"/>
    </source>
</evidence>
<dbReference type="Gene3D" id="1.25.40.10">
    <property type="entry name" value="Tetratricopeptide repeat domain"/>
    <property type="match status" value="2"/>
</dbReference>
<comment type="caution">
    <text evidence="2">The sequence shown here is derived from an EMBL/GenBank/DDBJ whole genome shotgun (WGS) entry which is preliminary data.</text>
</comment>
<protein>
    <submittedName>
        <fullName evidence="2">Uncharacterized protein</fullName>
    </submittedName>
</protein>
<feature type="coiled-coil region" evidence="1">
    <location>
        <begin position="180"/>
        <end position="210"/>
    </location>
</feature>
<keyword evidence="4" id="KW-1185">Reference proteome</keyword>
<dbReference type="EMBL" id="CAMXCT010003852">
    <property type="protein sequence ID" value="CAI4006552.1"/>
    <property type="molecule type" value="Genomic_DNA"/>
</dbReference>
<dbReference type="EMBL" id="CAMXCT020003852">
    <property type="protein sequence ID" value="CAL1159927.1"/>
    <property type="molecule type" value="Genomic_DNA"/>
</dbReference>
<dbReference type="OrthoDB" id="199930at2759"/>
<sequence length="305" mass="33609">MAGDQTAEDQPQVVDCIPLIEAASKQKVLGNGAVKQKNFAQAISAYESGIAILDKADGHPVLRSEGEEMVTLKATLYSNIAQCGVTDARPLGGLGGQYCRHVQLTVSRWTALQNAEKSTKCFLSQELYRRAIEAADSCLKLDPDHLKALHRRSLAFEAIHSYQAALLDLQALRRLQGLSIETLDQREAALKEKQANVERLTKQEEEDKADDPVGMAMTNVKERFDEICDKYDLRDGDAAGEVADWLTSGEWEVTAKRVAQRFKMEEEDAQVFLAWIAQGLDFKVRNAEAQAEAAAMAPSPSLLDS</sequence>
<dbReference type="PANTHER" id="PTHR46512:SF9">
    <property type="entry name" value="PEPTIDYLPROLYL ISOMERASE"/>
    <property type="match status" value="1"/>
</dbReference>
<dbReference type="InterPro" id="IPR011990">
    <property type="entry name" value="TPR-like_helical_dom_sf"/>
</dbReference>